<proteinExistence type="predicted"/>
<dbReference type="Proteomes" id="UP000193450">
    <property type="component" value="Chromosome"/>
</dbReference>
<keyword evidence="1" id="KW-1133">Transmembrane helix</keyword>
<dbReference type="AlphaFoldDB" id="A0A1X9NLI6"/>
<gene>
    <name evidence="2" type="ORF">BST96_12140</name>
</gene>
<dbReference type="RefSeq" id="WP_085758966.1">
    <property type="nucleotide sequence ID" value="NZ_CP019343.1"/>
</dbReference>
<evidence type="ECO:0008006" key="4">
    <source>
        <dbReference type="Google" id="ProtNLM"/>
    </source>
</evidence>
<evidence type="ECO:0000313" key="3">
    <source>
        <dbReference type="Proteomes" id="UP000193450"/>
    </source>
</evidence>
<keyword evidence="3" id="KW-1185">Reference proteome</keyword>
<dbReference type="PROSITE" id="PS00018">
    <property type="entry name" value="EF_HAND_1"/>
    <property type="match status" value="2"/>
</dbReference>
<sequence>MFIAPLHPITPRLLITSLLLLSAPSLHAVSLVLGPGGAASLYTDAAGGETLFSYSISGSNLSVAGWNSLSEQGYAFNQSQANSSQLAEIKTDNGLYISQGSYLSIGTPFGVIADTNGDGSVTFSDFLVLSENFETQTEQGAALGDFNGNGLVDFSDFELLSGQFGLELEYNFIANSVAGKIIDRPSEVPVPAAAWLFGSAIIGVVGVKRKRAN</sequence>
<dbReference type="OrthoDB" id="5567186at2"/>
<keyword evidence="1" id="KW-0812">Transmembrane</keyword>
<feature type="transmembrane region" description="Helical" evidence="1">
    <location>
        <begin position="188"/>
        <end position="207"/>
    </location>
</feature>
<dbReference type="EMBL" id="CP019343">
    <property type="protein sequence ID" value="ARN74803.1"/>
    <property type="molecule type" value="Genomic_DNA"/>
</dbReference>
<dbReference type="SUPFAM" id="SSF63446">
    <property type="entry name" value="Type I dockerin domain"/>
    <property type="match status" value="1"/>
</dbReference>
<dbReference type="GO" id="GO:0004553">
    <property type="term" value="F:hydrolase activity, hydrolyzing O-glycosyl compounds"/>
    <property type="evidence" value="ECO:0007669"/>
    <property type="project" value="InterPro"/>
</dbReference>
<dbReference type="Gene3D" id="1.10.1330.10">
    <property type="entry name" value="Dockerin domain"/>
    <property type="match status" value="1"/>
</dbReference>
<evidence type="ECO:0000313" key="2">
    <source>
        <dbReference type="EMBL" id="ARN74803.1"/>
    </source>
</evidence>
<organism evidence="2 3">
    <name type="scientific">Oceanicoccus sagamiensis</name>
    <dbReference type="NCBI Taxonomy" id="716816"/>
    <lineage>
        <taxon>Bacteria</taxon>
        <taxon>Pseudomonadati</taxon>
        <taxon>Pseudomonadota</taxon>
        <taxon>Gammaproteobacteria</taxon>
        <taxon>Cellvibrionales</taxon>
        <taxon>Spongiibacteraceae</taxon>
        <taxon>Oceanicoccus</taxon>
    </lineage>
</organism>
<protein>
    <recommendedName>
        <fullName evidence="4">EF-hand domain-containing protein</fullName>
    </recommendedName>
</protein>
<dbReference type="GO" id="GO:0000272">
    <property type="term" value="P:polysaccharide catabolic process"/>
    <property type="evidence" value="ECO:0007669"/>
    <property type="project" value="InterPro"/>
</dbReference>
<name>A0A1X9NLI6_9GAMM</name>
<accession>A0A1X9NLI6</accession>
<dbReference type="InterPro" id="IPR002105">
    <property type="entry name" value="Dockerin_1_rpt"/>
</dbReference>
<keyword evidence="1" id="KW-0472">Membrane</keyword>
<dbReference type="KEGG" id="osg:BST96_12140"/>
<reference evidence="2 3" key="1">
    <citation type="submission" date="2016-11" db="EMBL/GenBank/DDBJ databases">
        <title>Trade-off between light-utilization and light-protection in marine flavobacteria.</title>
        <authorList>
            <person name="Kumagai Y."/>
        </authorList>
    </citation>
    <scope>NUCLEOTIDE SEQUENCE [LARGE SCALE GENOMIC DNA]</scope>
    <source>
        <strain evidence="2 3">NBRC 107125</strain>
    </source>
</reference>
<dbReference type="InterPro" id="IPR018247">
    <property type="entry name" value="EF_Hand_1_Ca_BS"/>
</dbReference>
<evidence type="ECO:0000256" key="1">
    <source>
        <dbReference type="SAM" id="Phobius"/>
    </source>
</evidence>
<dbReference type="Pfam" id="PF00404">
    <property type="entry name" value="Dockerin_1"/>
    <property type="match status" value="1"/>
</dbReference>
<dbReference type="InterPro" id="IPR036439">
    <property type="entry name" value="Dockerin_dom_sf"/>
</dbReference>